<evidence type="ECO:0000313" key="2">
    <source>
        <dbReference type="EMBL" id="RQP77291.1"/>
    </source>
</evidence>
<sequence length="142" mass="15967">MRDQRGDMEIIKRKVRFVIPVKPKGMPEMVDFYSRGLGFEVVGGREVLLGGNGGVGLFLYREKNDAVSGISIIHIWVEKDFGVFCRHLKEVGAKFQEIARMPAGYEALLLDPSGNLITLSCDEDDEKNDDIVYGWKETVTID</sequence>
<protein>
    <submittedName>
        <fullName evidence="2">VOC family protein</fullName>
    </submittedName>
</protein>
<reference evidence="2 3" key="1">
    <citation type="submission" date="2018-08" db="EMBL/GenBank/DDBJ databases">
        <title>Comparative analysis of Burkholderia isolates from Puerto Rico.</title>
        <authorList>
            <person name="Hall C."/>
            <person name="Sahl J."/>
            <person name="Wagner D."/>
        </authorList>
    </citation>
    <scope>NUCLEOTIDE SEQUENCE [LARGE SCALE GENOMIC DNA]</scope>
    <source>
        <strain evidence="2 3">Bp8964</strain>
    </source>
</reference>
<comment type="caution">
    <text evidence="2">The sequence shown here is derived from an EMBL/GenBank/DDBJ whole genome shotgun (WGS) entry which is preliminary data.</text>
</comment>
<organism evidence="2 3">
    <name type="scientific">Burkholderia ubonensis</name>
    <dbReference type="NCBI Taxonomy" id="101571"/>
    <lineage>
        <taxon>Bacteria</taxon>
        <taxon>Pseudomonadati</taxon>
        <taxon>Pseudomonadota</taxon>
        <taxon>Betaproteobacteria</taxon>
        <taxon>Burkholderiales</taxon>
        <taxon>Burkholderiaceae</taxon>
        <taxon>Burkholderia</taxon>
        <taxon>Burkholderia cepacia complex</taxon>
    </lineage>
</organism>
<dbReference type="CDD" id="cd06587">
    <property type="entry name" value="VOC"/>
    <property type="match status" value="1"/>
</dbReference>
<dbReference type="InterPro" id="IPR037523">
    <property type="entry name" value="VOC_core"/>
</dbReference>
<dbReference type="Pfam" id="PF00903">
    <property type="entry name" value="Glyoxalase"/>
    <property type="match status" value="1"/>
</dbReference>
<dbReference type="SUPFAM" id="SSF54593">
    <property type="entry name" value="Glyoxalase/Bleomycin resistance protein/Dihydroxybiphenyl dioxygenase"/>
    <property type="match status" value="1"/>
</dbReference>
<name>A0AB74D622_9BURK</name>
<proteinExistence type="predicted"/>
<dbReference type="Proteomes" id="UP000273734">
    <property type="component" value="Unassembled WGS sequence"/>
</dbReference>
<accession>A0AB74D622</accession>
<gene>
    <name evidence="2" type="ORF">DF015_16035</name>
</gene>
<dbReference type="InterPro" id="IPR029068">
    <property type="entry name" value="Glyas_Bleomycin-R_OHBP_Dase"/>
</dbReference>
<evidence type="ECO:0000313" key="3">
    <source>
        <dbReference type="Proteomes" id="UP000273734"/>
    </source>
</evidence>
<dbReference type="AlphaFoldDB" id="A0AB74D622"/>
<dbReference type="InterPro" id="IPR004360">
    <property type="entry name" value="Glyas_Fos-R_dOase_dom"/>
</dbReference>
<dbReference type="Gene3D" id="3.10.180.10">
    <property type="entry name" value="2,3-Dihydroxybiphenyl 1,2-Dioxygenase, domain 1"/>
    <property type="match status" value="1"/>
</dbReference>
<dbReference type="EMBL" id="QTNY01000010">
    <property type="protein sequence ID" value="RQP77291.1"/>
    <property type="molecule type" value="Genomic_DNA"/>
</dbReference>
<dbReference type="PROSITE" id="PS51819">
    <property type="entry name" value="VOC"/>
    <property type="match status" value="1"/>
</dbReference>
<feature type="domain" description="VOC" evidence="1">
    <location>
        <begin position="14"/>
        <end position="122"/>
    </location>
</feature>
<evidence type="ECO:0000259" key="1">
    <source>
        <dbReference type="PROSITE" id="PS51819"/>
    </source>
</evidence>